<evidence type="ECO:0000256" key="2">
    <source>
        <dbReference type="ARBA" id="ARBA00022475"/>
    </source>
</evidence>
<dbReference type="InterPro" id="IPR017879">
    <property type="entry name" value="PotA_ATP-bd"/>
</dbReference>
<keyword evidence="5" id="KW-1278">Translocase</keyword>
<dbReference type="CDD" id="cd03300">
    <property type="entry name" value="ABC_PotA_N"/>
    <property type="match status" value="1"/>
</dbReference>
<gene>
    <name evidence="9" type="primary">potA_32</name>
    <name evidence="9" type="ORF">SDC9_103814</name>
</gene>
<evidence type="ECO:0000256" key="7">
    <source>
        <dbReference type="SAM" id="MobiDB-lite"/>
    </source>
</evidence>
<accession>A0A645AV51</accession>
<dbReference type="InterPro" id="IPR013611">
    <property type="entry name" value="Transp-assoc_OB_typ2"/>
</dbReference>
<evidence type="ECO:0000313" key="9">
    <source>
        <dbReference type="EMBL" id="MPM56997.1"/>
    </source>
</evidence>
<name>A0A645AV51_9ZZZZ</name>
<dbReference type="EMBL" id="VSSQ01016040">
    <property type="protein sequence ID" value="MPM56997.1"/>
    <property type="molecule type" value="Genomic_DNA"/>
</dbReference>
<keyword evidence="1" id="KW-0813">Transport</keyword>
<dbReference type="InterPro" id="IPR003439">
    <property type="entry name" value="ABC_transporter-like_ATP-bd"/>
</dbReference>
<dbReference type="Pfam" id="PF08402">
    <property type="entry name" value="TOBE_2"/>
    <property type="match status" value="1"/>
</dbReference>
<dbReference type="InterPro" id="IPR005893">
    <property type="entry name" value="PotA-like"/>
</dbReference>
<feature type="compositionally biased region" description="Acidic residues" evidence="7">
    <location>
        <begin position="373"/>
        <end position="391"/>
    </location>
</feature>
<dbReference type="PANTHER" id="PTHR42781:SF4">
    <property type="entry name" value="SPERMIDINE_PUTRESCINE IMPORT ATP-BINDING PROTEIN POTA"/>
    <property type="match status" value="1"/>
</dbReference>
<keyword evidence="3" id="KW-0547">Nucleotide-binding</keyword>
<feature type="region of interest" description="Disordered" evidence="7">
    <location>
        <begin position="373"/>
        <end position="398"/>
    </location>
</feature>
<dbReference type="PROSITE" id="PS00211">
    <property type="entry name" value="ABC_TRANSPORTER_1"/>
    <property type="match status" value="1"/>
</dbReference>
<dbReference type="GO" id="GO:0016887">
    <property type="term" value="F:ATP hydrolysis activity"/>
    <property type="evidence" value="ECO:0007669"/>
    <property type="project" value="InterPro"/>
</dbReference>
<dbReference type="PANTHER" id="PTHR42781">
    <property type="entry name" value="SPERMIDINE/PUTRESCINE IMPORT ATP-BINDING PROTEIN POTA"/>
    <property type="match status" value="1"/>
</dbReference>
<dbReference type="InterPro" id="IPR050093">
    <property type="entry name" value="ABC_SmlMolc_Importer"/>
</dbReference>
<reference evidence="9" key="1">
    <citation type="submission" date="2019-08" db="EMBL/GenBank/DDBJ databases">
        <authorList>
            <person name="Kucharzyk K."/>
            <person name="Murdoch R.W."/>
            <person name="Higgins S."/>
            <person name="Loffler F."/>
        </authorList>
    </citation>
    <scope>NUCLEOTIDE SEQUENCE</scope>
</reference>
<dbReference type="InterPro" id="IPR027417">
    <property type="entry name" value="P-loop_NTPase"/>
</dbReference>
<protein>
    <submittedName>
        <fullName evidence="9">Spermidine/putrescine import ATP-binding protein PotA</fullName>
    </submittedName>
</protein>
<organism evidence="9">
    <name type="scientific">bioreactor metagenome</name>
    <dbReference type="NCBI Taxonomy" id="1076179"/>
    <lineage>
        <taxon>unclassified sequences</taxon>
        <taxon>metagenomes</taxon>
        <taxon>ecological metagenomes</taxon>
    </lineage>
</organism>
<proteinExistence type="predicted"/>
<dbReference type="SUPFAM" id="SSF50331">
    <property type="entry name" value="MOP-like"/>
    <property type="match status" value="1"/>
</dbReference>
<evidence type="ECO:0000256" key="1">
    <source>
        <dbReference type="ARBA" id="ARBA00022448"/>
    </source>
</evidence>
<sequence>MSKELIRLRDLCMAFDDELVLDHLNLYINDKEFLTLLGPSGCGKTTTLRIIGGFTTPTSGDILFDGVRINDVPPYQRQINTVFQKYALFPNMNVFENVAFGLRMKRIPDPADPSGKRTVKLSEAEIEKQVLEMLETVSLRGFELRKPDALSGGQQQRVAIARALVNRPKVLLLDEPLGALDLKLRKDMQIELKKIQQQVGITFVYVTHDQEEALTMSDTIVVMDKGSIQQIGTPEDIYNEPKNAFVADFIGESNIIDGVMLEDRLVKLYGKTFPCVDAGFTPNEPVDVVVRPEDIDIVPVEQGQIVGTVTNVTFKGMQYDIIVDFRGFKWLIQTTDHSPVGAKIGVKIDPEGFHIMKKSAYSGKFGDYSSYSEEYDELSDAEALDEEEDSPEGGGHEE</sequence>
<keyword evidence="2" id="KW-1003">Cell membrane</keyword>
<keyword evidence="4 9" id="KW-0067">ATP-binding</keyword>
<dbReference type="Gene3D" id="3.40.50.300">
    <property type="entry name" value="P-loop containing nucleotide triphosphate hydrolases"/>
    <property type="match status" value="1"/>
</dbReference>
<evidence type="ECO:0000259" key="8">
    <source>
        <dbReference type="PROSITE" id="PS50893"/>
    </source>
</evidence>
<dbReference type="Pfam" id="PF00005">
    <property type="entry name" value="ABC_tran"/>
    <property type="match status" value="1"/>
</dbReference>
<dbReference type="AlphaFoldDB" id="A0A645AV51"/>
<dbReference type="PROSITE" id="PS50893">
    <property type="entry name" value="ABC_TRANSPORTER_2"/>
    <property type="match status" value="1"/>
</dbReference>
<evidence type="ECO:0000256" key="6">
    <source>
        <dbReference type="ARBA" id="ARBA00023136"/>
    </source>
</evidence>
<dbReference type="NCBIfam" id="TIGR01187">
    <property type="entry name" value="potA"/>
    <property type="match status" value="1"/>
</dbReference>
<dbReference type="InterPro" id="IPR017871">
    <property type="entry name" value="ABC_transporter-like_CS"/>
</dbReference>
<evidence type="ECO:0000256" key="4">
    <source>
        <dbReference type="ARBA" id="ARBA00022840"/>
    </source>
</evidence>
<dbReference type="GO" id="GO:0043190">
    <property type="term" value="C:ATP-binding cassette (ABC) transporter complex"/>
    <property type="evidence" value="ECO:0007669"/>
    <property type="project" value="InterPro"/>
</dbReference>
<evidence type="ECO:0000256" key="3">
    <source>
        <dbReference type="ARBA" id="ARBA00022741"/>
    </source>
</evidence>
<dbReference type="GO" id="GO:0015594">
    <property type="term" value="F:ABC-type putrescine transporter activity"/>
    <property type="evidence" value="ECO:0007669"/>
    <property type="project" value="InterPro"/>
</dbReference>
<evidence type="ECO:0000256" key="5">
    <source>
        <dbReference type="ARBA" id="ARBA00022967"/>
    </source>
</evidence>
<keyword evidence="6" id="KW-0472">Membrane</keyword>
<comment type="caution">
    <text evidence="9">The sequence shown here is derived from an EMBL/GenBank/DDBJ whole genome shotgun (WGS) entry which is preliminary data.</text>
</comment>
<dbReference type="SUPFAM" id="SSF52540">
    <property type="entry name" value="P-loop containing nucleoside triphosphate hydrolases"/>
    <property type="match status" value="1"/>
</dbReference>
<dbReference type="GO" id="GO:0005524">
    <property type="term" value="F:ATP binding"/>
    <property type="evidence" value="ECO:0007669"/>
    <property type="project" value="UniProtKB-KW"/>
</dbReference>
<dbReference type="Gene3D" id="2.40.50.100">
    <property type="match status" value="1"/>
</dbReference>
<dbReference type="InterPro" id="IPR008995">
    <property type="entry name" value="Mo/tungstate-bd_C_term_dom"/>
</dbReference>
<dbReference type="FunFam" id="3.40.50.300:FF:000133">
    <property type="entry name" value="Spermidine/putrescine import ATP-binding protein PotA"/>
    <property type="match status" value="1"/>
</dbReference>
<dbReference type="SMART" id="SM00382">
    <property type="entry name" value="AAA"/>
    <property type="match status" value="1"/>
</dbReference>
<dbReference type="InterPro" id="IPR003593">
    <property type="entry name" value="AAA+_ATPase"/>
</dbReference>
<feature type="domain" description="ABC transporter" evidence="8">
    <location>
        <begin position="6"/>
        <end position="250"/>
    </location>
</feature>